<dbReference type="Proteomes" id="UP000439903">
    <property type="component" value="Unassembled WGS sequence"/>
</dbReference>
<dbReference type="EMBL" id="WTPW01002262">
    <property type="protein sequence ID" value="KAF0388834.1"/>
    <property type="molecule type" value="Genomic_DNA"/>
</dbReference>
<organism evidence="1 2">
    <name type="scientific">Gigaspora margarita</name>
    <dbReference type="NCBI Taxonomy" id="4874"/>
    <lineage>
        <taxon>Eukaryota</taxon>
        <taxon>Fungi</taxon>
        <taxon>Fungi incertae sedis</taxon>
        <taxon>Mucoromycota</taxon>
        <taxon>Glomeromycotina</taxon>
        <taxon>Glomeromycetes</taxon>
        <taxon>Diversisporales</taxon>
        <taxon>Gigasporaceae</taxon>
        <taxon>Gigaspora</taxon>
    </lineage>
</organism>
<name>A0A8H3X312_GIGMA</name>
<proteinExistence type="predicted"/>
<sequence>MATNATTPLTVPQYRGPYKDIVKLLLNNSSSPTYLERIITDFLSSQRNADQDYDFTLGIMLFYTFQYISFIKIGSKDGKKEKIEWVRTLIQVLLKQEFLGIICLGGILKGYQMVKPQNKRHIIGDLIAEVEDAFLTSIDAQIDFIKGDQSLDLVETIGQHQGDLKKEIITYICGQCFPSIPSSQMAKLNSKSIVLRIIIQIEFGGPRLFQNGMFISNVIDDMRNNEGILTKKWTKSTPSYRHLQAKCSGILFKEQPKISLGISKLIEVVEKEDISFLLSNIYFFAYLLFTWWELCPLSLIEKEEYLDDETKEAKPILWQIFRQCIFSVTRIFIHVIDRSFLHPEIYGKQERILTINTYSYLYFITSRFGLYGFPGFKKVFFSALDRVLDDKSEPKVVINICRPSFGNTPTQRSRITYYLLLIENLIGALDDDTVEQNVLPFIYPYLQDNSDIHLFESAHSVMLAIFSNMKKVTNELAPFYCNLLLESYPKLIHVSQFRVAYTTIIKSLSNTDDALTFLCLEKLIKKIEDTPISALTPLDTDKSKKMIPIESSYGPKDESTLMSSDKSSYSTFVDSAGENRSVKNEDDEIQSFVSHLNRGHLLLTLIDQIRSVNLIFLETLLAKIKYFLQAEQEGIGKQAIKKALFNALSTGLDYTKKDTGVKWWLSEGPKL</sequence>
<dbReference type="PANTHER" id="PTHR39214">
    <property type="entry name" value="MICROBODY (PEROXISOME) BIOGENESIS PROTEIN PEROXIN 8 (EUROFUNG)"/>
    <property type="match status" value="1"/>
</dbReference>
<reference evidence="1 2" key="1">
    <citation type="journal article" date="2019" name="Environ. Microbiol.">
        <title>At the nexus of three kingdoms: the genome of the mycorrhizal fungus Gigaspora margarita provides insights into plant, endobacterial and fungal interactions.</title>
        <authorList>
            <person name="Venice F."/>
            <person name="Ghignone S."/>
            <person name="Salvioli di Fossalunga A."/>
            <person name="Amselem J."/>
            <person name="Novero M."/>
            <person name="Xianan X."/>
            <person name="Sedzielewska Toro K."/>
            <person name="Morin E."/>
            <person name="Lipzen A."/>
            <person name="Grigoriev I.V."/>
            <person name="Henrissat B."/>
            <person name="Martin F.M."/>
            <person name="Bonfante P."/>
        </authorList>
    </citation>
    <scope>NUCLEOTIDE SEQUENCE [LARGE SCALE GENOMIC DNA]</scope>
    <source>
        <strain evidence="1 2">BEG34</strain>
    </source>
</reference>
<keyword evidence="2" id="KW-1185">Reference proteome</keyword>
<dbReference type="AlphaFoldDB" id="A0A8H3X312"/>
<dbReference type="PANTHER" id="PTHR39214:SF1">
    <property type="entry name" value="MICROBODY (PEROXISOME) BIOGENESIS PROTEIN PEROXIN 8 (EUROFUNG)"/>
    <property type="match status" value="1"/>
</dbReference>
<evidence type="ECO:0000313" key="2">
    <source>
        <dbReference type="Proteomes" id="UP000439903"/>
    </source>
</evidence>
<evidence type="ECO:0000313" key="1">
    <source>
        <dbReference type="EMBL" id="KAF0388834.1"/>
    </source>
</evidence>
<dbReference type="InterPro" id="IPR055334">
    <property type="entry name" value="PEX8-like"/>
</dbReference>
<accession>A0A8H3X312</accession>
<comment type="caution">
    <text evidence="1">The sequence shown here is derived from an EMBL/GenBank/DDBJ whole genome shotgun (WGS) entry which is preliminary data.</text>
</comment>
<protein>
    <submittedName>
        <fullName evidence="1">Peroxisomal membrane protein pex17</fullName>
    </submittedName>
</protein>
<dbReference type="OrthoDB" id="2357318at2759"/>
<gene>
    <name evidence="1" type="ORF">F8M41_010980</name>
</gene>